<feature type="region of interest" description="Disordered" evidence="1">
    <location>
        <begin position="324"/>
        <end position="355"/>
    </location>
</feature>
<evidence type="ECO:0000313" key="4">
    <source>
        <dbReference type="Proteomes" id="UP000217889"/>
    </source>
</evidence>
<dbReference type="Gene3D" id="3.40.50.1820">
    <property type="entry name" value="alpha/beta hydrolase"/>
    <property type="match status" value="1"/>
</dbReference>
<reference evidence="3 4" key="1">
    <citation type="journal article" date="2014" name="Int. J. Syst. Evol. Microbiol.">
        <title>Brachybacterium ginsengisoli sp. nov., isolated from soil of a ginseng field.</title>
        <authorList>
            <person name="Hoang V.A."/>
            <person name="Kim Y.J."/>
            <person name="Nguyen N.L."/>
            <person name="Yang D.C."/>
        </authorList>
    </citation>
    <scope>NUCLEOTIDE SEQUENCE [LARGE SCALE GENOMIC DNA]</scope>
    <source>
        <strain evidence="3 4">DCY80</strain>
    </source>
</reference>
<gene>
    <name evidence="3" type="ORF">CFK41_12415</name>
</gene>
<protein>
    <submittedName>
        <fullName evidence="3">Alpha/beta hydrolase</fullName>
    </submittedName>
</protein>
<organism evidence="3 4">
    <name type="scientific">Brachybacterium ginsengisoli</name>
    <dbReference type="NCBI Taxonomy" id="1331682"/>
    <lineage>
        <taxon>Bacteria</taxon>
        <taxon>Bacillati</taxon>
        <taxon>Actinomycetota</taxon>
        <taxon>Actinomycetes</taxon>
        <taxon>Micrococcales</taxon>
        <taxon>Dermabacteraceae</taxon>
        <taxon>Brachybacterium</taxon>
    </lineage>
</organism>
<dbReference type="GO" id="GO:0016787">
    <property type="term" value="F:hydrolase activity"/>
    <property type="evidence" value="ECO:0007669"/>
    <property type="project" value="UniProtKB-KW"/>
</dbReference>
<keyword evidence="3" id="KW-0378">Hydrolase</keyword>
<proteinExistence type="predicted"/>
<dbReference type="PANTHER" id="PTHR43194">
    <property type="entry name" value="HYDROLASE ALPHA/BETA FOLD FAMILY"/>
    <property type="match status" value="1"/>
</dbReference>
<dbReference type="EMBL" id="CP023564">
    <property type="protein sequence ID" value="ATG55484.1"/>
    <property type="molecule type" value="Genomic_DNA"/>
</dbReference>
<feature type="domain" description="Serine aminopeptidase S33" evidence="2">
    <location>
        <begin position="54"/>
        <end position="302"/>
    </location>
</feature>
<dbReference type="Pfam" id="PF12146">
    <property type="entry name" value="Hydrolase_4"/>
    <property type="match status" value="1"/>
</dbReference>
<dbReference type="InterPro" id="IPR029058">
    <property type="entry name" value="AB_hydrolase_fold"/>
</dbReference>
<dbReference type="InterPro" id="IPR022742">
    <property type="entry name" value="Hydrolase_4"/>
</dbReference>
<dbReference type="SUPFAM" id="SSF53474">
    <property type="entry name" value="alpha/beta-Hydrolases"/>
    <property type="match status" value="1"/>
</dbReference>
<evidence type="ECO:0000313" key="3">
    <source>
        <dbReference type="EMBL" id="ATG55484.1"/>
    </source>
</evidence>
<keyword evidence="4" id="KW-1185">Reference proteome</keyword>
<dbReference type="AlphaFoldDB" id="A0A291GZG5"/>
<feature type="compositionally biased region" description="Basic and acidic residues" evidence="1">
    <location>
        <begin position="331"/>
        <end position="355"/>
    </location>
</feature>
<dbReference type="InterPro" id="IPR050228">
    <property type="entry name" value="Carboxylesterase_BioH"/>
</dbReference>
<dbReference type="OrthoDB" id="9801217at2"/>
<name>A0A291GZG5_9MICO</name>
<dbReference type="PANTHER" id="PTHR43194:SF5">
    <property type="entry name" value="PIMELOYL-[ACYL-CARRIER PROTEIN] METHYL ESTER ESTERASE"/>
    <property type="match status" value="1"/>
</dbReference>
<dbReference type="KEGG" id="bgg:CFK41_12415"/>
<accession>A0A291GZG5</accession>
<sequence>MSTDPFLGEGYETHRIDLGADDEGPLVATLIHREADGPADSGATPGVAPAADPARPPVLLMHGWSDYILDGALMAHLGRRGHDVWGLDLRKHGRSLLPGQTATAVDHLSRYDAEIGAALRIIGRHRPPVLLAHSTGGLTAALWAQRHPRTVSGLVLNSPWLEMHLGSTTRMLAQAPVRLLAERLQSRPIFPAGRDHLARASHRDFGGAYEYDLALKPPGGHPFPAVTFNAVLDGQRRLAAAGPLALPVLVLHADRTRIRPRFTEEMRRADTVLDVRSLSAAARALGPQVRVEAVAGARHDVFLSDADARSRALDLLDDWLETSFPSAPTMRESDRAEDLGEAPTDRRGKDRSDDR</sequence>
<evidence type="ECO:0000256" key="1">
    <source>
        <dbReference type="SAM" id="MobiDB-lite"/>
    </source>
</evidence>
<dbReference type="RefSeq" id="WP_096799944.1">
    <property type="nucleotide sequence ID" value="NZ_CP023564.1"/>
</dbReference>
<dbReference type="Proteomes" id="UP000217889">
    <property type="component" value="Chromosome"/>
</dbReference>
<evidence type="ECO:0000259" key="2">
    <source>
        <dbReference type="Pfam" id="PF12146"/>
    </source>
</evidence>